<keyword evidence="2" id="KW-1185">Reference proteome</keyword>
<comment type="caution">
    <text evidence="1">The sequence shown here is derived from an EMBL/GenBank/DDBJ whole genome shotgun (WGS) entry which is preliminary data.</text>
</comment>
<gene>
    <name evidence="1" type="ORF">POTOM_028918</name>
</gene>
<sequence>MLALDHDLYNYETSFEGSEGDHDIDYYEASFEGKQNSKLVDGLHTILLVEKGGENRRKYLTSLAHSKDLKAELALLRVAKGGKIQIKDEAAVVYWSLVSINVVHCV</sequence>
<accession>A0A8X8CW96</accession>
<organism evidence="1 2">
    <name type="scientific">Populus tomentosa</name>
    <name type="common">Chinese white poplar</name>
    <dbReference type="NCBI Taxonomy" id="118781"/>
    <lineage>
        <taxon>Eukaryota</taxon>
        <taxon>Viridiplantae</taxon>
        <taxon>Streptophyta</taxon>
        <taxon>Embryophyta</taxon>
        <taxon>Tracheophyta</taxon>
        <taxon>Spermatophyta</taxon>
        <taxon>Magnoliopsida</taxon>
        <taxon>eudicotyledons</taxon>
        <taxon>Gunneridae</taxon>
        <taxon>Pentapetalae</taxon>
        <taxon>rosids</taxon>
        <taxon>fabids</taxon>
        <taxon>Malpighiales</taxon>
        <taxon>Salicaceae</taxon>
        <taxon>Saliceae</taxon>
        <taxon>Populus</taxon>
    </lineage>
</organism>
<protein>
    <submittedName>
        <fullName evidence="1">Uncharacterized protein</fullName>
    </submittedName>
</protein>
<evidence type="ECO:0000313" key="2">
    <source>
        <dbReference type="Proteomes" id="UP000886885"/>
    </source>
</evidence>
<reference evidence="1" key="1">
    <citation type="journal article" date="2020" name="bioRxiv">
        <title>Hybrid origin of Populus tomentosa Carr. identified through genome sequencing and phylogenomic analysis.</title>
        <authorList>
            <person name="An X."/>
            <person name="Gao K."/>
            <person name="Chen Z."/>
            <person name="Li J."/>
            <person name="Yang X."/>
            <person name="Yang X."/>
            <person name="Zhou J."/>
            <person name="Guo T."/>
            <person name="Zhao T."/>
            <person name="Huang S."/>
            <person name="Miao D."/>
            <person name="Khan W.U."/>
            <person name="Rao P."/>
            <person name="Ye M."/>
            <person name="Lei B."/>
            <person name="Liao W."/>
            <person name="Wang J."/>
            <person name="Ji L."/>
            <person name="Li Y."/>
            <person name="Guo B."/>
            <person name="Mustafa N.S."/>
            <person name="Li S."/>
            <person name="Yun Q."/>
            <person name="Keller S.R."/>
            <person name="Mao J."/>
            <person name="Zhang R."/>
            <person name="Strauss S.H."/>
        </authorList>
    </citation>
    <scope>NUCLEOTIDE SEQUENCE</scope>
    <source>
        <strain evidence="1">GM15</strain>
        <tissue evidence="1">Leaf</tissue>
    </source>
</reference>
<dbReference type="Proteomes" id="UP000886885">
    <property type="component" value="Chromosome 7D"/>
</dbReference>
<evidence type="ECO:0000313" key="1">
    <source>
        <dbReference type="EMBL" id="KAG6767704.1"/>
    </source>
</evidence>
<name>A0A8X8CW96_POPTO</name>
<dbReference type="EMBL" id="JAAWWB010000014">
    <property type="protein sequence ID" value="KAG6767704.1"/>
    <property type="molecule type" value="Genomic_DNA"/>
</dbReference>
<dbReference type="AlphaFoldDB" id="A0A8X8CW96"/>
<proteinExistence type="predicted"/>